<evidence type="ECO:0000313" key="1">
    <source>
        <dbReference type="EMBL" id="PLB49547.1"/>
    </source>
</evidence>
<dbReference type="InterPro" id="IPR050320">
    <property type="entry name" value="N5-glutamine_MTase"/>
</dbReference>
<dbReference type="PANTHER" id="PTHR18895:SF74">
    <property type="entry name" value="MTRF1L RELEASE FACTOR GLUTAMINE METHYLTRANSFERASE"/>
    <property type="match status" value="1"/>
</dbReference>
<dbReference type="Gene3D" id="3.40.50.150">
    <property type="entry name" value="Vaccinia Virus protein VP39"/>
    <property type="match status" value="1"/>
</dbReference>
<dbReference type="Gene3D" id="1.10.8.10">
    <property type="entry name" value="DNA helicase RuvA subunit, C-terminal domain"/>
    <property type="match status" value="1"/>
</dbReference>
<protein>
    <recommendedName>
        <fullName evidence="3">S-adenosyl-L-methionine-dependent methyltransferase</fullName>
    </recommendedName>
</protein>
<dbReference type="PANTHER" id="PTHR18895">
    <property type="entry name" value="HEMK METHYLTRANSFERASE"/>
    <property type="match status" value="1"/>
</dbReference>
<dbReference type="OrthoDB" id="269872at2759"/>
<keyword evidence="2" id="KW-1185">Reference proteome</keyword>
<dbReference type="InterPro" id="IPR029063">
    <property type="entry name" value="SAM-dependent_MTases_sf"/>
</dbReference>
<evidence type="ECO:0000313" key="2">
    <source>
        <dbReference type="Proteomes" id="UP000234275"/>
    </source>
</evidence>
<name>A0A2I2G9J0_9EURO</name>
<dbReference type="RefSeq" id="XP_024704849.1">
    <property type="nucleotide sequence ID" value="XM_024849292.1"/>
</dbReference>
<dbReference type="GO" id="GO:0005739">
    <property type="term" value="C:mitochondrion"/>
    <property type="evidence" value="ECO:0007669"/>
    <property type="project" value="TreeGrafter"/>
</dbReference>
<proteinExistence type="predicted"/>
<dbReference type="InterPro" id="IPR002052">
    <property type="entry name" value="DNA_methylase_N6_adenine_CS"/>
</dbReference>
<reference evidence="1 2" key="1">
    <citation type="submission" date="2016-12" db="EMBL/GenBank/DDBJ databases">
        <title>The genomes of Aspergillus section Nigri reveals drivers in fungal speciation.</title>
        <authorList>
            <consortium name="DOE Joint Genome Institute"/>
            <person name="Vesth T.C."/>
            <person name="Nybo J."/>
            <person name="Theobald S."/>
            <person name="Brandl J."/>
            <person name="Frisvad J.C."/>
            <person name="Nielsen K.F."/>
            <person name="Lyhne E.K."/>
            <person name="Kogle M.E."/>
            <person name="Kuo A."/>
            <person name="Riley R."/>
            <person name="Clum A."/>
            <person name="Nolan M."/>
            <person name="Lipzen A."/>
            <person name="Salamov A."/>
            <person name="Henrissat B."/>
            <person name="Wiebenga A."/>
            <person name="De Vries R.P."/>
            <person name="Grigoriev I.V."/>
            <person name="Mortensen U.H."/>
            <person name="Andersen M.R."/>
            <person name="Baker S.E."/>
        </authorList>
    </citation>
    <scope>NUCLEOTIDE SEQUENCE [LARGE SCALE GENOMIC DNA]</scope>
    <source>
        <strain evidence="1 2">IBT 23096</strain>
    </source>
</reference>
<evidence type="ECO:0008006" key="3">
    <source>
        <dbReference type="Google" id="ProtNLM"/>
    </source>
</evidence>
<dbReference type="GO" id="GO:0008168">
    <property type="term" value="F:methyltransferase activity"/>
    <property type="evidence" value="ECO:0007669"/>
    <property type="project" value="InterPro"/>
</dbReference>
<dbReference type="GeneID" id="36556991"/>
<accession>A0A2I2G9J0</accession>
<comment type="caution">
    <text evidence="1">The sequence shown here is derived from an EMBL/GenBank/DDBJ whole genome shotgun (WGS) entry which is preliminary data.</text>
</comment>
<organism evidence="1 2">
    <name type="scientific">Aspergillus steynii IBT 23096</name>
    <dbReference type="NCBI Taxonomy" id="1392250"/>
    <lineage>
        <taxon>Eukaryota</taxon>
        <taxon>Fungi</taxon>
        <taxon>Dikarya</taxon>
        <taxon>Ascomycota</taxon>
        <taxon>Pezizomycotina</taxon>
        <taxon>Eurotiomycetes</taxon>
        <taxon>Eurotiomycetidae</taxon>
        <taxon>Eurotiales</taxon>
        <taxon>Aspergillaceae</taxon>
        <taxon>Aspergillus</taxon>
        <taxon>Aspergillus subgen. Circumdati</taxon>
    </lineage>
</organism>
<dbReference type="GO" id="GO:0003676">
    <property type="term" value="F:nucleic acid binding"/>
    <property type="evidence" value="ECO:0007669"/>
    <property type="project" value="InterPro"/>
</dbReference>
<dbReference type="EMBL" id="MSFO01000004">
    <property type="protein sequence ID" value="PLB49547.1"/>
    <property type="molecule type" value="Genomic_DNA"/>
</dbReference>
<dbReference type="PROSITE" id="PS00092">
    <property type="entry name" value="N6_MTASE"/>
    <property type="match status" value="1"/>
</dbReference>
<dbReference type="STRING" id="1392250.A0A2I2G9J0"/>
<dbReference type="Proteomes" id="UP000234275">
    <property type="component" value="Unassembled WGS sequence"/>
</dbReference>
<sequence>MPRLSSAFIAKTYRQHPFLPLLLRECRTIESARNELRWLTERATVLSAKKKATHGLTIPRWKKLLWSMCRARSRGVPLQYILGDQPFGDLEILCRRGVLIPRVETETFTMRTAKLILEKTRSNQHTGESAKKDHIRIMDLCTGSGCISLLLHALLSRYLQQVSIVGIDVSPIAIGLANSNLLHNLRLGSISERAGQDVYFREGNVLFPGNGRTPSVEDALRGISAFSCQGKLRCDVVVANPPYIAPVSFWDGTTARSVRMFEPSLALVPPAMSRASTIDTIRQEDIFFHYIIGLALGVQAKLTVLECGSLVQAQRVAVMCKDMASGSQRDQVISVDMWSSEGSFIEGGGPYAVVMLLGIGDWCPNND</sequence>
<dbReference type="VEuPathDB" id="FungiDB:P170DRAFT_437127"/>
<dbReference type="SUPFAM" id="SSF53335">
    <property type="entry name" value="S-adenosyl-L-methionine-dependent methyltransferases"/>
    <property type="match status" value="1"/>
</dbReference>
<dbReference type="GO" id="GO:0032259">
    <property type="term" value="P:methylation"/>
    <property type="evidence" value="ECO:0007669"/>
    <property type="project" value="InterPro"/>
</dbReference>
<dbReference type="AlphaFoldDB" id="A0A2I2G9J0"/>
<dbReference type="CDD" id="cd02440">
    <property type="entry name" value="AdoMet_MTases"/>
    <property type="match status" value="1"/>
</dbReference>
<gene>
    <name evidence="1" type="ORF">P170DRAFT_437127</name>
</gene>